<dbReference type="EMBL" id="CAJNOG010000239">
    <property type="protein sequence ID" value="CAF1106663.1"/>
    <property type="molecule type" value="Genomic_DNA"/>
</dbReference>
<accession>A0A814PE48</accession>
<evidence type="ECO:0000256" key="9">
    <source>
        <dbReference type="ARBA" id="ARBA00024189"/>
    </source>
</evidence>
<evidence type="ECO:0000256" key="7">
    <source>
        <dbReference type="ARBA" id="ARBA00023228"/>
    </source>
</evidence>
<gene>
    <name evidence="12" type="ORF">JYZ213_LOCUS21692</name>
</gene>
<feature type="transmembrane region" description="Helical" evidence="11">
    <location>
        <begin position="334"/>
        <end position="357"/>
    </location>
</feature>
<evidence type="ECO:0000256" key="5">
    <source>
        <dbReference type="ARBA" id="ARBA00023136"/>
    </source>
</evidence>
<comment type="caution">
    <text evidence="12">The sequence shown here is derived from an EMBL/GenBank/DDBJ whole genome shotgun (WGS) entry which is preliminary data.</text>
</comment>
<comment type="similarity">
    <text evidence="1">Belongs to the GLMP family.</text>
</comment>
<comment type="subunit">
    <text evidence="10">Interacts (via lumenal domain) with lysosomal protein MFSD1; the interaction starts while both proteins are still in the endoplasmic reticulum and is required for stabilization of MFSD1 in lysosomes but has no direct effect on its targeting to lysosomes or transporter activity.</text>
</comment>
<dbReference type="PANTHER" id="PTHR31981">
    <property type="entry name" value="GLYCOSYLATED LYSOSOMAL MEMBRANE PROTEIN"/>
    <property type="match status" value="1"/>
</dbReference>
<protein>
    <recommendedName>
        <fullName evidence="14">Lysosomal protein NCU-G1</fullName>
    </recommendedName>
</protein>
<evidence type="ECO:0000256" key="4">
    <source>
        <dbReference type="ARBA" id="ARBA00022989"/>
    </source>
</evidence>
<evidence type="ECO:0000256" key="8">
    <source>
        <dbReference type="ARBA" id="ARBA00024176"/>
    </source>
</evidence>
<dbReference type="InterPro" id="IPR029382">
    <property type="entry name" value="NCU-G1"/>
</dbReference>
<proteinExistence type="inferred from homology"/>
<dbReference type="GO" id="GO:0005765">
    <property type="term" value="C:lysosomal membrane"/>
    <property type="evidence" value="ECO:0007669"/>
    <property type="project" value="UniProtKB-SubCell"/>
</dbReference>
<keyword evidence="7" id="KW-0458">Lysosome</keyword>
<keyword evidence="3" id="KW-0732">Signal</keyword>
<evidence type="ECO:0000256" key="3">
    <source>
        <dbReference type="ARBA" id="ARBA00022729"/>
    </source>
</evidence>
<reference evidence="12" key="1">
    <citation type="submission" date="2021-02" db="EMBL/GenBank/DDBJ databases">
        <authorList>
            <person name="Nowell W R."/>
        </authorList>
    </citation>
    <scope>NUCLEOTIDE SEQUENCE</scope>
</reference>
<comment type="subcellular location">
    <subcellularLocation>
        <location evidence="9">Lysosome membrane</location>
        <topology evidence="9">Single-pass type I membrane protein</topology>
        <orientation evidence="9">Lumenal side</orientation>
    </subcellularLocation>
</comment>
<keyword evidence="4 11" id="KW-1133">Transmembrane helix</keyword>
<evidence type="ECO:0000256" key="10">
    <source>
        <dbReference type="ARBA" id="ARBA00044960"/>
    </source>
</evidence>
<evidence type="ECO:0008006" key="14">
    <source>
        <dbReference type="Google" id="ProtNLM"/>
    </source>
</evidence>
<dbReference type="Proteomes" id="UP000663845">
    <property type="component" value="Unassembled WGS sequence"/>
</dbReference>
<evidence type="ECO:0000256" key="11">
    <source>
        <dbReference type="SAM" id="Phobius"/>
    </source>
</evidence>
<evidence type="ECO:0000313" key="12">
    <source>
        <dbReference type="EMBL" id="CAF1106663.1"/>
    </source>
</evidence>
<dbReference type="Pfam" id="PF15065">
    <property type="entry name" value="NCU-G1"/>
    <property type="match status" value="1"/>
</dbReference>
<dbReference type="AlphaFoldDB" id="A0A814PE48"/>
<sequence>MKTIYSSVPFIMNPGCDLPQCKTPGQPAIFYANHYVGDDTIHILYSSLDELTISIIQTKKGYGPHINYTALFNRNYRDSISFGETTPINSLSLIIRRLLRFNDINDTGYLNPNDTTIQSYWLNDLSTNITYRDNNTDQPSFQLLLKEKDINGLLTIDINYPGESIRDTKFPKLRSTPKSYFLNIALKADNYTSPKTRFAMEYYIIQLGVEGTQLSTSKYIDDQYTPGIFNVWRVESLSPIYLSSMLWKPVVYQSDDRSIEKNTLMNVYNLSNKIDLQPLIDQGIFIALYKKPYVSGFNISFGRANDGFFTKSNYTFIQFTAGLEILQTDSIKQFVTLALLLSLAIPCLVAVIAFIFIMKRRCTRQNTTSYDIIDD</sequence>
<evidence type="ECO:0000256" key="2">
    <source>
        <dbReference type="ARBA" id="ARBA00022692"/>
    </source>
</evidence>
<organism evidence="12 13">
    <name type="scientific">Adineta steineri</name>
    <dbReference type="NCBI Taxonomy" id="433720"/>
    <lineage>
        <taxon>Eukaryota</taxon>
        <taxon>Metazoa</taxon>
        <taxon>Spiralia</taxon>
        <taxon>Gnathifera</taxon>
        <taxon>Rotifera</taxon>
        <taxon>Eurotatoria</taxon>
        <taxon>Bdelloidea</taxon>
        <taxon>Adinetida</taxon>
        <taxon>Adinetidae</taxon>
        <taxon>Adineta</taxon>
    </lineage>
</organism>
<keyword evidence="6" id="KW-0325">Glycoprotein</keyword>
<name>A0A814PE48_9BILA</name>
<keyword evidence="5 11" id="KW-0472">Membrane</keyword>
<evidence type="ECO:0000256" key="6">
    <source>
        <dbReference type="ARBA" id="ARBA00023180"/>
    </source>
</evidence>
<comment type="function">
    <text evidence="8">Required to protect lysosomal transporter MFSD1 from lysosomal proteolysis and for MFSD1 lysosomal localization.</text>
</comment>
<evidence type="ECO:0000256" key="1">
    <source>
        <dbReference type="ARBA" id="ARBA00010599"/>
    </source>
</evidence>
<evidence type="ECO:0000313" key="13">
    <source>
        <dbReference type="Proteomes" id="UP000663845"/>
    </source>
</evidence>
<dbReference type="PANTHER" id="PTHR31981:SF1">
    <property type="entry name" value="GLYCOSYLATED LYSOSOMAL MEMBRANE PROTEIN"/>
    <property type="match status" value="1"/>
</dbReference>
<keyword evidence="2 11" id="KW-0812">Transmembrane</keyword>